<evidence type="ECO:0000313" key="1">
    <source>
        <dbReference type="EMBL" id="CAF4734981.1"/>
    </source>
</evidence>
<feature type="non-terminal residue" evidence="1">
    <location>
        <position position="1"/>
    </location>
</feature>
<gene>
    <name evidence="1" type="ORF">BYL167_LOCUS45433</name>
</gene>
<name>A0A8S3AIY9_9BILA</name>
<comment type="caution">
    <text evidence="1">The sequence shown here is derived from an EMBL/GenBank/DDBJ whole genome shotgun (WGS) entry which is preliminary data.</text>
</comment>
<sequence>STLLELNFPSTFVSSSCDESLAQTTSFIIGLTAIVNQTDPLNSDDWPIFNVIWSSSFDVITDEPLLSKIDTLSYSEVKPILALQFKNRYFM</sequence>
<reference evidence="1" key="1">
    <citation type="submission" date="2021-02" db="EMBL/GenBank/DDBJ databases">
        <authorList>
            <person name="Nowell W R."/>
        </authorList>
    </citation>
    <scope>NUCLEOTIDE SEQUENCE</scope>
</reference>
<dbReference type="AlphaFoldDB" id="A0A8S3AIY9"/>
<dbReference type="EMBL" id="CAJOBH010126017">
    <property type="protein sequence ID" value="CAF4734981.1"/>
    <property type="molecule type" value="Genomic_DNA"/>
</dbReference>
<protein>
    <submittedName>
        <fullName evidence="1">Uncharacterized protein</fullName>
    </submittedName>
</protein>
<evidence type="ECO:0000313" key="2">
    <source>
        <dbReference type="Proteomes" id="UP000681967"/>
    </source>
</evidence>
<dbReference type="Proteomes" id="UP000681967">
    <property type="component" value="Unassembled WGS sequence"/>
</dbReference>
<accession>A0A8S3AIY9</accession>
<organism evidence="1 2">
    <name type="scientific">Rotaria magnacalcarata</name>
    <dbReference type="NCBI Taxonomy" id="392030"/>
    <lineage>
        <taxon>Eukaryota</taxon>
        <taxon>Metazoa</taxon>
        <taxon>Spiralia</taxon>
        <taxon>Gnathifera</taxon>
        <taxon>Rotifera</taxon>
        <taxon>Eurotatoria</taxon>
        <taxon>Bdelloidea</taxon>
        <taxon>Philodinida</taxon>
        <taxon>Philodinidae</taxon>
        <taxon>Rotaria</taxon>
    </lineage>
</organism>
<proteinExistence type="predicted"/>